<dbReference type="AlphaFoldDB" id="W9PCW2"/>
<dbReference type="Proteomes" id="UP000030751">
    <property type="component" value="Unassembled WGS sequence"/>
</dbReference>
<gene>
    <name evidence="1" type="ORF">FOVG_07964</name>
</gene>
<reference evidence="1" key="1">
    <citation type="submission" date="2011-10" db="EMBL/GenBank/DDBJ databases">
        <title>The Genome Sequence of Fusarium oxysporum HDV247.</title>
        <authorList>
            <consortium name="The Broad Institute Genome Sequencing Platform"/>
            <person name="Ma L.-J."/>
            <person name="Gale L.R."/>
            <person name="Schwartz D.C."/>
            <person name="Zhou S."/>
            <person name="Corby-Kistler H."/>
            <person name="Young S.K."/>
            <person name="Zeng Q."/>
            <person name="Gargeya S."/>
            <person name="Fitzgerald M."/>
            <person name="Haas B."/>
            <person name="Abouelleil A."/>
            <person name="Alvarado L."/>
            <person name="Arachchi H.M."/>
            <person name="Berlin A."/>
            <person name="Brown A."/>
            <person name="Chapman S.B."/>
            <person name="Chen Z."/>
            <person name="Dunbar C."/>
            <person name="Freedman E."/>
            <person name="Gearin G."/>
            <person name="Goldberg J."/>
            <person name="Griggs A."/>
            <person name="Gujja S."/>
            <person name="Heiman D."/>
            <person name="Howarth C."/>
            <person name="Larson L."/>
            <person name="Lui A."/>
            <person name="MacDonald P.J.P."/>
            <person name="Montmayeur A."/>
            <person name="Murphy C."/>
            <person name="Neiman D."/>
            <person name="Pearson M."/>
            <person name="Priest M."/>
            <person name="Roberts A."/>
            <person name="Saif S."/>
            <person name="Shea T."/>
            <person name="Shenoy N."/>
            <person name="Sisk P."/>
            <person name="Stolte C."/>
            <person name="Sykes S."/>
            <person name="Wortman J."/>
            <person name="Nusbaum C."/>
            <person name="Birren B."/>
        </authorList>
    </citation>
    <scope>NUCLEOTIDE SEQUENCE [LARGE SCALE GENOMIC DNA]</scope>
    <source>
        <strain evidence="1">HDV247</strain>
    </source>
</reference>
<dbReference type="HOGENOM" id="CLU_3087290_0_0_1"/>
<dbReference type="EMBL" id="JH650972">
    <property type="protein sequence ID" value="EXA42903.1"/>
    <property type="molecule type" value="Genomic_DNA"/>
</dbReference>
<protein>
    <submittedName>
        <fullName evidence="1">Uncharacterized protein</fullName>
    </submittedName>
</protein>
<proteinExistence type="predicted"/>
<accession>W9PCW2</accession>
<evidence type="ECO:0000313" key="1">
    <source>
        <dbReference type="EMBL" id="EXA42903.1"/>
    </source>
</evidence>
<organism evidence="1">
    <name type="scientific">Fusarium oxysporum f. sp. pisi HDV247</name>
    <dbReference type="NCBI Taxonomy" id="1080344"/>
    <lineage>
        <taxon>Eukaryota</taxon>
        <taxon>Fungi</taxon>
        <taxon>Dikarya</taxon>
        <taxon>Ascomycota</taxon>
        <taxon>Pezizomycotina</taxon>
        <taxon>Sordariomycetes</taxon>
        <taxon>Hypocreomycetidae</taxon>
        <taxon>Hypocreales</taxon>
        <taxon>Nectriaceae</taxon>
        <taxon>Fusarium</taxon>
        <taxon>Fusarium oxysporum species complex</taxon>
    </lineage>
</organism>
<sequence>MSTVLVRVSVVTCQREFDICHNFMIPHNGAGVLEYEGVTEYWSLELELNSWS</sequence>
<reference evidence="1" key="2">
    <citation type="submission" date="2012-05" db="EMBL/GenBank/DDBJ databases">
        <title>Annotation of the Genome Sequence of Fusarium oxysporum HDV247.</title>
        <authorList>
            <consortium name="The Broad Institute Genomics Platform"/>
            <person name="Ma L.-J."/>
            <person name="Corby-Kistler H."/>
            <person name="Broz K."/>
            <person name="Gale L.R."/>
            <person name="Jonkers W."/>
            <person name="O'Donnell K."/>
            <person name="Ploetz R."/>
            <person name="Steinberg C."/>
            <person name="Schwartz D.C."/>
            <person name="VanEtten H."/>
            <person name="Zhou S."/>
            <person name="Young S.K."/>
            <person name="Zeng Q."/>
            <person name="Gargeya S."/>
            <person name="Fitzgerald M."/>
            <person name="Abouelleil A."/>
            <person name="Alvarado L."/>
            <person name="Chapman S.B."/>
            <person name="Gainer-Dewar J."/>
            <person name="Goldberg J."/>
            <person name="Griggs A."/>
            <person name="Gujja S."/>
            <person name="Hansen M."/>
            <person name="Howarth C."/>
            <person name="Imamovic A."/>
            <person name="Ireland A."/>
            <person name="Larimer J."/>
            <person name="McCowan C."/>
            <person name="Murphy C."/>
            <person name="Pearson M."/>
            <person name="Poon T.W."/>
            <person name="Priest M."/>
            <person name="Roberts A."/>
            <person name="Saif S."/>
            <person name="Shea T."/>
            <person name="Sykes S."/>
            <person name="Wortman J."/>
            <person name="Nusbaum C."/>
            <person name="Birren B."/>
        </authorList>
    </citation>
    <scope>NUCLEOTIDE SEQUENCE</scope>
    <source>
        <strain evidence="1">HDV247</strain>
    </source>
</reference>
<name>W9PCW2_FUSOX</name>